<accession>A0A0B2V7A9</accession>
<dbReference type="AlphaFoldDB" id="A0A0B2V7A9"/>
<gene>
    <name evidence="2" type="ORF">Tcan_00917</name>
</gene>
<dbReference type="InterPro" id="IPR019421">
    <property type="entry name" value="7TM_GPCR_serpentine_rcpt_Srd"/>
</dbReference>
<organism evidence="2 3">
    <name type="scientific">Toxocara canis</name>
    <name type="common">Canine roundworm</name>
    <dbReference type="NCBI Taxonomy" id="6265"/>
    <lineage>
        <taxon>Eukaryota</taxon>
        <taxon>Metazoa</taxon>
        <taxon>Ecdysozoa</taxon>
        <taxon>Nematoda</taxon>
        <taxon>Chromadorea</taxon>
        <taxon>Rhabditida</taxon>
        <taxon>Spirurina</taxon>
        <taxon>Ascaridomorpha</taxon>
        <taxon>Ascaridoidea</taxon>
        <taxon>Toxocaridae</taxon>
        <taxon>Toxocara</taxon>
    </lineage>
</organism>
<evidence type="ECO:0000313" key="3">
    <source>
        <dbReference type="Proteomes" id="UP000031036"/>
    </source>
</evidence>
<reference evidence="2 3" key="1">
    <citation type="submission" date="2014-11" db="EMBL/GenBank/DDBJ databases">
        <title>Genetic blueprint of the zoonotic pathogen Toxocara canis.</title>
        <authorList>
            <person name="Zhu X.-Q."/>
            <person name="Korhonen P.K."/>
            <person name="Cai H."/>
            <person name="Young N.D."/>
            <person name="Nejsum P."/>
            <person name="von Samson-Himmelstjerna G."/>
            <person name="Boag P.R."/>
            <person name="Tan P."/>
            <person name="Li Q."/>
            <person name="Min J."/>
            <person name="Yang Y."/>
            <person name="Wang X."/>
            <person name="Fang X."/>
            <person name="Hall R.S."/>
            <person name="Hofmann A."/>
            <person name="Sternberg P.W."/>
            <person name="Jex A.R."/>
            <person name="Gasser R.B."/>
        </authorList>
    </citation>
    <scope>NUCLEOTIDE SEQUENCE [LARGE SCALE GENOMIC DNA]</scope>
    <source>
        <strain evidence="2">PN_DK_2014</strain>
    </source>
</reference>
<evidence type="ECO:0000256" key="1">
    <source>
        <dbReference type="SAM" id="Phobius"/>
    </source>
</evidence>
<dbReference type="Proteomes" id="UP000031036">
    <property type="component" value="Unassembled WGS sequence"/>
</dbReference>
<dbReference type="Pfam" id="PF10317">
    <property type="entry name" value="7TM_GPCR_Srd"/>
    <property type="match status" value="1"/>
</dbReference>
<comment type="caution">
    <text evidence="2">The sequence shown here is derived from an EMBL/GenBank/DDBJ whole genome shotgun (WGS) entry which is preliminary data.</text>
</comment>
<keyword evidence="1" id="KW-1133">Transmembrane helix</keyword>
<dbReference type="OrthoDB" id="10638342at2759"/>
<proteinExistence type="predicted"/>
<protein>
    <submittedName>
        <fullName evidence="2">Uncharacterized protein</fullName>
    </submittedName>
</protein>
<evidence type="ECO:0000313" key="2">
    <source>
        <dbReference type="EMBL" id="KHN79306.1"/>
    </source>
</evidence>
<feature type="transmembrane region" description="Helical" evidence="1">
    <location>
        <begin position="24"/>
        <end position="45"/>
    </location>
</feature>
<dbReference type="STRING" id="6265.A0A0B2V7A9"/>
<keyword evidence="1" id="KW-0472">Membrane</keyword>
<sequence>MPCGQKSIAYCLFSANNNQKLQSFLPILFTIIPMVFFFICIFAKLDIGKMASIIVILFNWQPCAHPFLSLYFVAPFRRRITETVVCTTKQIIKTISKNVTSQRHQTKRIHVEIR</sequence>
<name>A0A0B2V7A9_TOXCA</name>
<feature type="transmembrane region" description="Helical" evidence="1">
    <location>
        <begin position="51"/>
        <end position="73"/>
    </location>
</feature>
<keyword evidence="1" id="KW-0812">Transmembrane</keyword>
<keyword evidence="3" id="KW-1185">Reference proteome</keyword>
<dbReference type="EMBL" id="JPKZ01001927">
    <property type="protein sequence ID" value="KHN79306.1"/>
    <property type="molecule type" value="Genomic_DNA"/>
</dbReference>
<feature type="non-terminal residue" evidence="2">
    <location>
        <position position="114"/>
    </location>
</feature>